<dbReference type="AlphaFoldDB" id="A0A843W801"/>
<evidence type="ECO:0000313" key="3">
    <source>
        <dbReference type="Proteomes" id="UP000652761"/>
    </source>
</evidence>
<name>A0A843W801_COLES</name>
<feature type="region of interest" description="Disordered" evidence="1">
    <location>
        <begin position="1"/>
        <end position="145"/>
    </location>
</feature>
<gene>
    <name evidence="2" type="ORF">Taro_034569</name>
</gene>
<feature type="compositionally biased region" description="Low complexity" evidence="1">
    <location>
        <begin position="14"/>
        <end position="27"/>
    </location>
</feature>
<feature type="non-terminal residue" evidence="2">
    <location>
        <position position="1"/>
    </location>
</feature>
<dbReference type="Proteomes" id="UP000652761">
    <property type="component" value="Unassembled WGS sequence"/>
</dbReference>
<reference evidence="2" key="1">
    <citation type="submission" date="2017-07" db="EMBL/GenBank/DDBJ databases">
        <title>Taro Niue Genome Assembly and Annotation.</title>
        <authorList>
            <person name="Atibalentja N."/>
            <person name="Keating K."/>
            <person name="Fields C.J."/>
        </authorList>
    </citation>
    <scope>NUCLEOTIDE SEQUENCE</scope>
    <source>
        <strain evidence="2">Niue_2</strain>
        <tissue evidence="2">Leaf</tissue>
    </source>
</reference>
<evidence type="ECO:0000313" key="2">
    <source>
        <dbReference type="EMBL" id="MQM01811.1"/>
    </source>
</evidence>
<protein>
    <submittedName>
        <fullName evidence="2">Uncharacterized protein</fullName>
    </submittedName>
</protein>
<proteinExistence type="predicted"/>
<comment type="caution">
    <text evidence="2">The sequence shown here is derived from an EMBL/GenBank/DDBJ whole genome shotgun (WGS) entry which is preliminary data.</text>
</comment>
<keyword evidence="3" id="KW-1185">Reference proteome</keyword>
<feature type="compositionally biased region" description="Basic and acidic residues" evidence="1">
    <location>
        <begin position="115"/>
        <end position="128"/>
    </location>
</feature>
<feature type="compositionally biased region" description="Polar residues" evidence="1">
    <location>
        <begin position="129"/>
        <end position="139"/>
    </location>
</feature>
<dbReference type="EMBL" id="NMUH01002736">
    <property type="protein sequence ID" value="MQM01811.1"/>
    <property type="molecule type" value="Genomic_DNA"/>
</dbReference>
<organism evidence="2 3">
    <name type="scientific">Colocasia esculenta</name>
    <name type="common">Wild taro</name>
    <name type="synonym">Arum esculentum</name>
    <dbReference type="NCBI Taxonomy" id="4460"/>
    <lineage>
        <taxon>Eukaryota</taxon>
        <taxon>Viridiplantae</taxon>
        <taxon>Streptophyta</taxon>
        <taxon>Embryophyta</taxon>
        <taxon>Tracheophyta</taxon>
        <taxon>Spermatophyta</taxon>
        <taxon>Magnoliopsida</taxon>
        <taxon>Liliopsida</taxon>
        <taxon>Araceae</taxon>
        <taxon>Aroideae</taxon>
        <taxon>Colocasieae</taxon>
        <taxon>Colocasia</taxon>
    </lineage>
</organism>
<accession>A0A843W801</accession>
<sequence length="229" mass="25562">AEEAERAEDRQPHALSPLALRPLPRSLDVLASPSPRPTLASPWPTHGGSIVDRGPPAALRPRALSLMLGRPRPRLAPPAEGEEWAECPPHALSPQPRLPRPFRVISQRSTIQQPHVEDRRPSRLHDQESVISRRSTVQQPHVEDRKPSRLHDQETIISRSSTVQQPHALGVTIGRVEDIEHTPPSHDMVGECPFQASNDVYEDNSQEIIEENSNHQVAPTTSICKVRRT</sequence>
<evidence type="ECO:0000256" key="1">
    <source>
        <dbReference type="SAM" id="MobiDB-lite"/>
    </source>
</evidence>